<sequence length="59" mass="6538">MPHQGEIGQVNGTIGGLGAEEFCRFYWKGGLFKSNDVITGADPLAEYEFMLRDMLCNPL</sequence>
<reference evidence="1 2" key="1">
    <citation type="submission" date="2017-10" db="EMBL/GenBank/DDBJ databases">
        <title>Massilia psychrophilum sp. nov., a novel purple-pigmented bacterium isolated from Tianshan glacier, Xinjiang Municipality, China.</title>
        <authorList>
            <person name="Wang H."/>
        </authorList>
    </citation>
    <scope>NUCLEOTIDE SEQUENCE [LARGE SCALE GENOMIC DNA]</scope>
    <source>
        <strain evidence="1 2">JCM 30074</strain>
    </source>
</reference>
<dbReference type="Proteomes" id="UP000230390">
    <property type="component" value="Unassembled WGS sequence"/>
</dbReference>
<accession>A0A2G8TGT0</accession>
<dbReference type="RefSeq" id="WP_099788029.1">
    <property type="nucleotide sequence ID" value="NZ_JBHLYV010000031.1"/>
</dbReference>
<organism evidence="1 2">
    <name type="scientific">Massilia eurypsychrophila</name>
    <dbReference type="NCBI Taxonomy" id="1485217"/>
    <lineage>
        <taxon>Bacteria</taxon>
        <taxon>Pseudomonadati</taxon>
        <taxon>Pseudomonadota</taxon>
        <taxon>Betaproteobacteria</taxon>
        <taxon>Burkholderiales</taxon>
        <taxon>Oxalobacteraceae</taxon>
        <taxon>Telluria group</taxon>
        <taxon>Massilia</taxon>
    </lineage>
</organism>
<dbReference type="EMBL" id="PDOC01000004">
    <property type="protein sequence ID" value="PIL45234.1"/>
    <property type="molecule type" value="Genomic_DNA"/>
</dbReference>
<gene>
    <name evidence="1" type="ORF">CR105_08575</name>
</gene>
<name>A0A2G8TGT0_9BURK</name>
<keyword evidence="2" id="KW-1185">Reference proteome</keyword>
<dbReference type="AlphaFoldDB" id="A0A2G8TGT0"/>
<protein>
    <submittedName>
        <fullName evidence="1">Uncharacterized protein</fullName>
    </submittedName>
</protein>
<proteinExistence type="predicted"/>
<evidence type="ECO:0000313" key="2">
    <source>
        <dbReference type="Proteomes" id="UP000230390"/>
    </source>
</evidence>
<evidence type="ECO:0000313" key="1">
    <source>
        <dbReference type="EMBL" id="PIL45234.1"/>
    </source>
</evidence>
<comment type="caution">
    <text evidence="1">The sequence shown here is derived from an EMBL/GenBank/DDBJ whole genome shotgun (WGS) entry which is preliminary data.</text>
</comment>